<keyword evidence="3" id="KW-1185">Reference proteome</keyword>
<organism evidence="2 3">
    <name type="scientific">Hydrogenophaga bisanensis</name>
    <dbReference type="NCBI Taxonomy" id="439611"/>
    <lineage>
        <taxon>Bacteria</taxon>
        <taxon>Pseudomonadati</taxon>
        <taxon>Pseudomonadota</taxon>
        <taxon>Betaproteobacteria</taxon>
        <taxon>Burkholderiales</taxon>
        <taxon>Comamonadaceae</taxon>
        <taxon>Hydrogenophaga</taxon>
    </lineage>
</organism>
<evidence type="ECO:0000313" key="2">
    <source>
        <dbReference type="EMBL" id="MFC7434156.1"/>
    </source>
</evidence>
<feature type="domain" description="MIP18 family-like" evidence="1">
    <location>
        <begin position="13"/>
        <end position="74"/>
    </location>
</feature>
<dbReference type="SUPFAM" id="SSF117916">
    <property type="entry name" value="Fe-S cluster assembly (FSCA) domain-like"/>
    <property type="match status" value="1"/>
</dbReference>
<proteinExistence type="predicted"/>
<protein>
    <submittedName>
        <fullName evidence="2">Metal-sulfur cluster assembly factor</fullName>
    </submittedName>
</protein>
<dbReference type="Pfam" id="PF01883">
    <property type="entry name" value="FeS_assembly_P"/>
    <property type="match status" value="1"/>
</dbReference>
<evidence type="ECO:0000259" key="1">
    <source>
        <dbReference type="Pfam" id="PF01883"/>
    </source>
</evidence>
<reference evidence="3" key="1">
    <citation type="journal article" date="2019" name="Int. J. Syst. Evol. Microbiol.">
        <title>The Global Catalogue of Microorganisms (GCM) 10K type strain sequencing project: providing services to taxonomists for standard genome sequencing and annotation.</title>
        <authorList>
            <consortium name="The Broad Institute Genomics Platform"/>
            <consortium name="The Broad Institute Genome Sequencing Center for Infectious Disease"/>
            <person name="Wu L."/>
            <person name="Ma J."/>
        </authorList>
    </citation>
    <scope>NUCLEOTIDE SEQUENCE [LARGE SCALE GENOMIC DNA]</scope>
    <source>
        <strain evidence="3">CCUG 54518</strain>
    </source>
</reference>
<dbReference type="RefSeq" id="WP_374641543.1">
    <property type="nucleotide sequence ID" value="NZ_JBHTBX010000003.1"/>
</dbReference>
<evidence type="ECO:0000313" key="3">
    <source>
        <dbReference type="Proteomes" id="UP001596495"/>
    </source>
</evidence>
<dbReference type="PANTHER" id="PTHR42831:SF1">
    <property type="entry name" value="FE-S PROTEIN MATURATION AUXILIARY FACTOR YITW"/>
    <property type="match status" value="1"/>
</dbReference>
<sequence>MSSEPTPDDLPARALAALADVQDPEMGESLGDLGVIGGIELDGSVLRVTLIPTSATCPMADVMLDDAEAALQKICPPGIRAEAVMDWDTAWSPERMAPELRERFGW</sequence>
<name>A0ABW2R7W6_9BURK</name>
<dbReference type="InterPro" id="IPR002744">
    <property type="entry name" value="MIP18-like"/>
</dbReference>
<comment type="caution">
    <text evidence="2">The sequence shown here is derived from an EMBL/GenBank/DDBJ whole genome shotgun (WGS) entry which is preliminary data.</text>
</comment>
<dbReference type="Gene3D" id="3.30.300.130">
    <property type="entry name" value="Fe-S cluster assembly (FSCA)"/>
    <property type="match status" value="1"/>
</dbReference>
<gene>
    <name evidence="2" type="ORF">ACFQNJ_06485</name>
</gene>
<dbReference type="PANTHER" id="PTHR42831">
    <property type="entry name" value="FE-S PROTEIN MATURATION AUXILIARY FACTOR YITW"/>
    <property type="match status" value="1"/>
</dbReference>
<accession>A0ABW2R7W6</accession>
<dbReference type="EMBL" id="JBHTBX010000003">
    <property type="protein sequence ID" value="MFC7434156.1"/>
    <property type="molecule type" value="Genomic_DNA"/>
</dbReference>
<dbReference type="Proteomes" id="UP001596495">
    <property type="component" value="Unassembled WGS sequence"/>
</dbReference>
<dbReference type="InterPro" id="IPR034904">
    <property type="entry name" value="FSCA_dom_sf"/>
</dbReference>
<dbReference type="InterPro" id="IPR052339">
    <property type="entry name" value="Fe-S_Maturation_MIP18"/>
</dbReference>